<dbReference type="GO" id="GO:0005737">
    <property type="term" value="C:cytoplasm"/>
    <property type="evidence" value="ECO:0007669"/>
    <property type="project" value="UniProtKB-ARBA"/>
</dbReference>
<keyword evidence="1 2" id="KW-0727">SH2 domain</keyword>
<reference evidence="5" key="3">
    <citation type="submission" date="2025-09" db="UniProtKB">
        <authorList>
            <consortium name="Ensembl"/>
        </authorList>
    </citation>
    <scope>IDENTIFICATION</scope>
</reference>
<dbReference type="SMART" id="SM00252">
    <property type="entry name" value="SH2"/>
    <property type="match status" value="1"/>
</dbReference>
<name>W5LVY8_LEPOC</name>
<dbReference type="Pfam" id="PF00017">
    <property type="entry name" value="SH2"/>
    <property type="match status" value="1"/>
</dbReference>
<dbReference type="InParanoid" id="W5LVY8"/>
<dbReference type="Proteomes" id="UP000018468">
    <property type="component" value="Unassembled WGS sequence"/>
</dbReference>
<dbReference type="PROSITE" id="PS50001">
    <property type="entry name" value="SH2"/>
    <property type="match status" value="1"/>
</dbReference>
<dbReference type="GO" id="GO:0007169">
    <property type="term" value="P:cell surface receptor protein tyrosine kinase signaling pathway"/>
    <property type="evidence" value="ECO:0000318"/>
    <property type="project" value="GO_Central"/>
</dbReference>
<dbReference type="Gene3D" id="3.30.505.10">
    <property type="entry name" value="SH2 domain"/>
    <property type="match status" value="1"/>
</dbReference>
<reference evidence="6" key="1">
    <citation type="submission" date="2011-12" db="EMBL/GenBank/DDBJ databases">
        <title>The Draft Genome of Lepisosteus oculatus.</title>
        <authorList>
            <consortium name="The Broad Institute Genome Assembly &amp; Analysis Group"/>
            <consortium name="Computational R&amp;D Group"/>
            <consortium name="and Sequencing Platform"/>
            <person name="Di Palma F."/>
            <person name="Alfoldi J."/>
            <person name="Johnson J."/>
            <person name="Berlin A."/>
            <person name="Gnerre S."/>
            <person name="Jaffe D."/>
            <person name="MacCallum I."/>
            <person name="Young S."/>
            <person name="Walker B.J."/>
            <person name="Lander E.S."/>
            <person name="Lindblad-Toh K."/>
        </authorList>
    </citation>
    <scope>NUCLEOTIDE SEQUENCE [LARGE SCALE GENOMIC DNA]</scope>
</reference>
<protein>
    <recommendedName>
        <fullName evidence="4">SH2 domain-containing protein</fullName>
    </recommendedName>
</protein>
<dbReference type="InterPro" id="IPR000980">
    <property type="entry name" value="SH2"/>
</dbReference>
<feature type="compositionally biased region" description="Low complexity" evidence="3">
    <location>
        <begin position="34"/>
        <end position="45"/>
    </location>
</feature>
<evidence type="ECO:0000313" key="5">
    <source>
        <dbReference type="Ensembl" id="ENSLOCP00000000295.1"/>
    </source>
</evidence>
<dbReference type="Ensembl" id="ENSLOCT00000000295.1">
    <property type="protein sequence ID" value="ENSLOCP00000000295.1"/>
    <property type="gene ID" value="ENSLOCG00000000270.1"/>
</dbReference>
<accession>W5LVY8</accession>
<feature type="compositionally biased region" description="Pro residues" evidence="3">
    <location>
        <begin position="165"/>
        <end position="178"/>
    </location>
</feature>
<organism evidence="5 6">
    <name type="scientific">Lepisosteus oculatus</name>
    <name type="common">Spotted gar</name>
    <dbReference type="NCBI Taxonomy" id="7918"/>
    <lineage>
        <taxon>Eukaryota</taxon>
        <taxon>Metazoa</taxon>
        <taxon>Chordata</taxon>
        <taxon>Craniata</taxon>
        <taxon>Vertebrata</taxon>
        <taxon>Euteleostomi</taxon>
        <taxon>Actinopterygii</taxon>
        <taxon>Neopterygii</taxon>
        <taxon>Holostei</taxon>
        <taxon>Semionotiformes</taxon>
        <taxon>Lepisosteidae</taxon>
        <taxon>Lepisosteus</taxon>
    </lineage>
</organism>
<dbReference type="AlphaFoldDB" id="W5LVY8"/>
<sequence>EDEEDGDTYEAPPCERPAMKVPQRNMEENVYLERAAAPSPSRQGPPSRPSKTVPGKTTAPQVNRKEKPGKKVPPRPVSVPQADEDVYLDPNEGQDDNDDLYLEPDAVCPSIPSKIPLIPPSPGPRGLTIPMMKPPVPRDKCAIANPHIHNPLAGTEGRRTSFPGKVPPPMPAAKPPLPTSLKEHKPSPSSLRVPRDGPGVKQMGLKLFLQSGPEDGTFLVRLSSAQGARQPYTLVVLYMQKVYNIPIRYLEESRSYALGKEGKRTEEVFGSLSDIITHHASNPILLIDSKSQAKHTTYLSHPARP</sequence>
<dbReference type="InterPro" id="IPR051751">
    <property type="entry name" value="Immunoreceptor_sig_adapters"/>
</dbReference>
<proteinExistence type="predicted"/>
<feature type="region of interest" description="Disordered" evidence="3">
    <location>
        <begin position="149"/>
        <end position="197"/>
    </location>
</feature>
<dbReference type="PANTHER" id="PTHR14098">
    <property type="entry name" value="SH2 DOMAIN CONTAINING PROTEIN"/>
    <property type="match status" value="1"/>
</dbReference>
<evidence type="ECO:0000256" key="1">
    <source>
        <dbReference type="ARBA" id="ARBA00022999"/>
    </source>
</evidence>
<evidence type="ECO:0000256" key="3">
    <source>
        <dbReference type="SAM" id="MobiDB-lite"/>
    </source>
</evidence>
<feature type="compositionally biased region" description="Acidic residues" evidence="3">
    <location>
        <begin position="82"/>
        <end position="102"/>
    </location>
</feature>
<dbReference type="InterPro" id="IPR036860">
    <property type="entry name" value="SH2_dom_sf"/>
</dbReference>
<dbReference type="GO" id="GO:0035556">
    <property type="term" value="P:intracellular signal transduction"/>
    <property type="evidence" value="ECO:0000318"/>
    <property type="project" value="GO_Central"/>
</dbReference>
<dbReference type="GeneTree" id="ENSGT00940000155715"/>
<dbReference type="FunFam" id="3.30.505.10:FF:000016">
    <property type="entry name" value="B-cell linker protein isoform 2"/>
    <property type="match status" value="1"/>
</dbReference>
<dbReference type="eggNOG" id="ENOG502S0EU">
    <property type="taxonomic scope" value="Eukaryota"/>
</dbReference>
<reference evidence="5" key="2">
    <citation type="submission" date="2025-08" db="UniProtKB">
        <authorList>
            <consortium name="Ensembl"/>
        </authorList>
    </citation>
    <scope>IDENTIFICATION</scope>
</reference>
<evidence type="ECO:0000256" key="2">
    <source>
        <dbReference type="PROSITE-ProRule" id="PRU00191"/>
    </source>
</evidence>
<keyword evidence="6" id="KW-1185">Reference proteome</keyword>
<dbReference type="SUPFAM" id="SSF55550">
    <property type="entry name" value="SH2 domain"/>
    <property type="match status" value="1"/>
</dbReference>
<dbReference type="PANTHER" id="PTHR14098:SF17">
    <property type="entry name" value="B-CELL LINKER PROTEIN"/>
    <property type="match status" value="1"/>
</dbReference>
<dbReference type="OMA" id="QAKHSTH"/>
<evidence type="ECO:0000259" key="4">
    <source>
        <dbReference type="PROSITE" id="PS50001"/>
    </source>
</evidence>
<feature type="region of interest" description="Disordered" evidence="3">
    <location>
        <begin position="1"/>
        <end position="120"/>
    </location>
</feature>
<dbReference type="Bgee" id="ENSLOCG00000000270">
    <property type="expression patterns" value="Expressed in testis and 11 other cell types or tissues"/>
</dbReference>
<evidence type="ECO:0000313" key="6">
    <source>
        <dbReference type="Proteomes" id="UP000018468"/>
    </source>
</evidence>
<feature type="domain" description="SH2" evidence="4">
    <location>
        <begin position="206"/>
        <end position="303"/>
    </location>
</feature>
<dbReference type="HOGENOM" id="CLU_074727_0_0_1"/>